<organism evidence="8">
    <name type="scientific">candidate division TA06 bacterium ADurb.Bin131</name>
    <dbReference type="NCBI Taxonomy" id="1852827"/>
    <lineage>
        <taxon>Bacteria</taxon>
        <taxon>Bacteria division TA06</taxon>
    </lineage>
</organism>
<dbReference type="InterPro" id="IPR014780">
    <property type="entry name" value="tRNA_psdUridine_synth_TruB"/>
</dbReference>
<dbReference type="PANTHER" id="PTHR13767:SF2">
    <property type="entry name" value="PSEUDOURIDYLATE SYNTHASE TRUB1"/>
    <property type="match status" value="1"/>
</dbReference>
<evidence type="ECO:0000313" key="8">
    <source>
        <dbReference type="EMBL" id="OQB71720.1"/>
    </source>
</evidence>
<evidence type="ECO:0000259" key="6">
    <source>
        <dbReference type="Pfam" id="PF01509"/>
    </source>
</evidence>
<dbReference type="InterPro" id="IPR002501">
    <property type="entry name" value="PsdUridine_synth_N"/>
</dbReference>
<proteinExistence type="inferred from homology"/>
<dbReference type="EMBL" id="MWDQ01000150">
    <property type="protein sequence ID" value="OQB71720.1"/>
    <property type="molecule type" value="Genomic_DNA"/>
</dbReference>
<dbReference type="Proteomes" id="UP000485562">
    <property type="component" value="Unassembled WGS sequence"/>
</dbReference>
<evidence type="ECO:0000256" key="2">
    <source>
        <dbReference type="ARBA" id="ARBA00005642"/>
    </source>
</evidence>
<dbReference type="GO" id="GO:0003723">
    <property type="term" value="F:RNA binding"/>
    <property type="evidence" value="ECO:0007669"/>
    <property type="project" value="InterPro"/>
</dbReference>
<reference evidence="8" key="1">
    <citation type="submission" date="2017-02" db="EMBL/GenBank/DDBJ databases">
        <title>Delving into the versatile metabolic prowess of the omnipresent phylum Bacteroidetes.</title>
        <authorList>
            <person name="Nobu M.K."/>
            <person name="Mei R."/>
            <person name="Narihiro T."/>
            <person name="Kuroda K."/>
            <person name="Liu W.-T."/>
        </authorList>
    </citation>
    <scope>NUCLEOTIDE SEQUENCE</scope>
    <source>
        <strain evidence="8">ADurb.Bin131</strain>
    </source>
</reference>
<feature type="domain" description="tRNA pseudouridylate synthase B C-terminal" evidence="7">
    <location>
        <begin position="181"/>
        <end position="221"/>
    </location>
</feature>
<name>A0A1V6C4E6_UNCT6</name>
<evidence type="ECO:0000256" key="5">
    <source>
        <dbReference type="HAMAP-Rule" id="MF_01080"/>
    </source>
</evidence>
<evidence type="ECO:0000259" key="7">
    <source>
        <dbReference type="Pfam" id="PF16198"/>
    </source>
</evidence>
<dbReference type="PANTHER" id="PTHR13767">
    <property type="entry name" value="TRNA-PSEUDOURIDINE SYNTHASE"/>
    <property type="match status" value="1"/>
</dbReference>
<dbReference type="AlphaFoldDB" id="A0A1V6C4E6"/>
<evidence type="ECO:0000256" key="1">
    <source>
        <dbReference type="ARBA" id="ARBA00000385"/>
    </source>
</evidence>
<comment type="catalytic activity">
    <reaction evidence="1 5">
        <text>uridine(55) in tRNA = pseudouridine(55) in tRNA</text>
        <dbReference type="Rhea" id="RHEA:42532"/>
        <dbReference type="Rhea" id="RHEA-COMP:10101"/>
        <dbReference type="Rhea" id="RHEA-COMP:10102"/>
        <dbReference type="ChEBI" id="CHEBI:65314"/>
        <dbReference type="ChEBI" id="CHEBI:65315"/>
        <dbReference type="EC" id="5.4.99.25"/>
    </reaction>
</comment>
<accession>A0A1V6C4E6</accession>
<dbReference type="GO" id="GO:0031119">
    <property type="term" value="P:tRNA pseudouridine synthesis"/>
    <property type="evidence" value="ECO:0007669"/>
    <property type="project" value="UniProtKB-UniRule"/>
</dbReference>
<keyword evidence="4 5" id="KW-0413">Isomerase</keyword>
<sequence>MIDINELNGFLNVNKPSGMTSYDVIRHIKRISNFKGKIGHTGTLDPLASGVLVICIGSATKKAGKFLAMEKEYLATMLLGTTTDTDDIQGKIIETKKIDDTTLDIDLINKTIHSFIGEIQQVPPSVSALTRQGVRLYKLHRQGRPVIPEARKVFIYEIDVKKVEIPRVVFKVVCSRGTYIRALCRDIGRKLGYGAVQEALIRTRVGFFSIEQSITLDQLKKDGIKKYLMNTNII</sequence>
<dbReference type="Pfam" id="PF16198">
    <property type="entry name" value="TruB_C_2"/>
    <property type="match status" value="1"/>
</dbReference>
<dbReference type="InterPro" id="IPR020103">
    <property type="entry name" value="PsdUridine_synth_cat_dom_sf"/>
</dbReference>
<dbReference type="HAMAP" id="MF_01080">
    <property type="entry name" value="TruB_bact"/>
    <property type="match status" value="1"/>
</dbReference>
<comment type="caution">
    <text evidence="8">The sequence shown here is derived from an EMBL/GenBank/DDBJ whole genome shotgun (WGS) entry which is preliminary data.</text>
</comment>
<dbReference type="SUPFAM" id="SSF55120">
    <property type="entry name" value="Pseudouridine synthase"/>
    <property type="match status" value="1"/>
</dbReference>
<dbReference type="NCBIfam" id="TIGR00431">
    <property type="entry name" value="TruB"/>
    <property type="match status" value="1"/>
</dbReference>
<protein>
    <recommendedName>
        <fullName evidence="5">tRNA pseudouridine synthase B</fullName>
        <ecNumber evidence="5">5.4.99.25</ecNumber>
    </recommendedName>
    <alternativeName>
        <fullName evidence="5">tRNA pseudouridine(55) synthase</fullName>
        <shortName evidence="5">Psi55 synthase</shortName>
    </alternativeName>
    <alternativeName>
        <fullName evidence="5">tRNA pseudouridylate synthase</fullName>
    </alternativeName>
    <alternativeName>
        <fullName evidence="5">tRNA-uridine isomerase</fullName>
    </alternativeName>
</protein>
<comment type="similarity">
    <text evidence="2 5">Belongs to the pseudouridine synthase TruB family. Type 1 subfamily.</text>
</comment>
<gene>
    <name evidence="5 8" type="primary">truB</name>
    <name evidence="8" type="ORF">BWX89_01641</name>
</gene>
<dbReference type="InterPro" id="IPR032819">
    <property type="entry name" value="TruB_C"/>
</dbReference>
<keyword evidence="3 5" id="KW-0819">tRNA processing</keyword>
<dbReference type="GO" id="GO:1990481">
    <property type="term" value="P:mRNA pseudouridine synthesis"/>
    <property type="evidence" value="ECO:0007669"/>
    <property type="project" value="TreeGrafter"/>
</dbReference>
<feature type="active site" description="Nucleophile" evidence="5">
    <location>
        <position position="45"/>
    </location>
</feature>
<dbReference type="Gene3D" id="3.30.2350.10">
    <property type="entry name" value="Pseudouridine synthase"/>
    <property type="match status" value="1"/>
</dbReference>
<comment type="function">
    <text evidence="5">Responsible for synthesis of pseudouridine from uracil-55 in the psi GC loop of transfer RNAs.</text>
</comment>
<dbReference type="EC" id="5.4.99.25" evidence="5"/>
<dbReference type="CDD" id="cd02573">
    <property type="entry name" value="PseudoU_synth_EcTruB"/>
    <property type="match status" value="1"/>
</dbReference>
<dbReference type="Pfam" id="PF01509">
    <property type="entry name" value="TruB_N"/>
    <property type="match status" value="1"/>
</dbReference>
<dbReference type="GO" id="GO:0160148">
    <property type="term" value="F:tRNA pseudouridine(55) synthase activity"/>
    <property type="evidence" value="ECO:0007669"/>
    <property type="project" value="UniProtKB-EC"/>
</dbReference>
<evidence type="ECO:0000256" key="4">
    <source>
        <dbReference type="ARBA" id="ARBA00023235"/>
    </source>
</evidence>
<evidence type="ECO:0000256" key="3">
    <source>
        <dbReference type="ARBA" id="ARBA00022694"/>
    </source>
</evidence>
<feature type="domain" description="Pseudouridine synthase II N-terminal" evidence="6">
    <location>
        <begin position="29"/>
        <end position="180"/>
    </location>
</feature>